<name>A0A7J9I3A0_9ROSI</name>
<dbReference type="Proteomes" id="UP000593560">
    <property type="component" value="Unassembled WGS sequence"/>
</dbReference>
<comment type="caution">
    <text evidence="1">The sequence shown here is derived from an EMBL/GenBank/DDBJ whole genome shotgun (WGS) entry which is preliminary data.</text>
</comment>
<feature type="non-terminal residue" evidence="1">
    <location>
        <position position="85"/>
    </location>
</feature>
<keyword evidence="2" id="KW-1185">Reference proteome</keyword>
<sequence length="85" mass="9646">MDKAVKVGTLHGNTGARRKSVLQGERRLLKSTTVDQLQMQPRRGSMLRKLLFFLGSEPKLLFVTHFQFSRLNGLSFNTSEDVVLL</sequence>
<gene>
    <name evidence="1" type="ORF">Gohar_001246</name>
</gene>
<evidence type="ECO:0000313" key="2">
    <source>
        <dbReference type="Proteomes" id="UP000593560"/>
    </source>
</evidence>
<accession>A0A7J9I3A0</accession>
<dbReference type="GO" id="GO:0003735">
    <property type="term" value="F:structural constituent of ribosome"/>
    <property type="evidence" value="ECO:0007669"/>
    <property type="project" value="InterPro"/>
</dbReference>
<evidence type="ECO:0000313" key="1">
    <source>
        <dbReference type="EMBL" id="MBA0816602.1"/>
    </source>
</evidence>
<dbReference type="AlphaFoldDB" id="A0A7J9I3A0"/>
<dbReference type="Gene3D" id="1.20.58.110">
    <property type="entry name" value="Ribosomal protein S20"/>
    <property type="match status" value="1"/>
</dbReference>
<reference evidence="1 2" key="1">
    <citation type="journal article" date="2019" name="Genome Biol. Evol.">
        <title>Insights into the evolution of the New World diploid cottons (Gossypium, subgenus Houzingenia) based on genome sequencing.</title>
        <authorList>
            <person name="Grover C.E."/>
            <person name="Arick M.A. 2nd"/>
            <person name="Thrash A."/>
            <person name="Conover J.L."/>
            <person name="Sanders W.S."/>
            <person name="Peterson D.G."/>
            <person name="Frelichowski J.E."/>
            <person name="Scheffler J.A."/>
            <person name="Scheffler B.E."/>
            <person name="Wendel J.F."/>
        </authorList>
    </citation>
    <scope>NUCLEOTIDE SEQUENCE [LARGE SCALE GENOMIC DNA]</scope>
    <source>
        <strain evidence="1">0</strain>
        <tissue evidence="1">Leaf</tissue>
    </source>
</reference>
<dbReference type="InterPro" id="IPR036510">
    <property type="entry name" value="Ribosomal_bS20_sf"/>
</dbReference>
<dbReference type="GO" id="GO:0003723">
    <property type="term" value="F:RNA binding"/>
    <property type="evidence" value="ECO:0007669"/>
    <property type="project" value="InterPro"/>
</dbReference>
<dbReference type="GO" id="GO:0005840">
    <property type="term" value="C:ribosome"/>
    <property type="evidence" value="ECO:0007669"/>
    <property type="project" value="InterPro"/>
</dbReference>
<protein>
    <submittedName>
        <fullName evidence="1">Uncharacterized protein</fullName>
    </submittedName>
</protein>
<dbReference type="GO" id="GO:0006412">
    <property type="term" value="P:translation"/>
    <property type="evidence" value="ECO:0007669"/>
    <property type="project" value="InterPro"/>
</dbReference>
<proteinExistence type="predicted"/>
<organism evidence="1 2">
    <name type="scientific">Gossypium harknessii</name>
    <dbReference type="NCBI Taxonomy" id="34285"/>
    <lineage>
        <taxon>Eukaryota</taxon>
        <taxon>Viridiplantae</taxon>
        <taxon>Streptophyta</taxon>
        <taxon>Embryophyta</taxon>
        <taxon>Tracheophyta</taxon>
        <taxon>Spermatophyta</taxon>
        <taxon>Magnoliopsida</taxon>
        <taxon>eudicotyledons</taxon>
        <taxon>Gunneridae</taxon>
        <taxon>Pentapetalae</taxon>
        <taxon>rosids</taxon>
        <taxon>malvids</taxon>
        <taxon>Malvales</taxon>
        <taxon>Malvaceae</taxon>
        <taxon>Malvoideae</taxon>
        <taxon>Gossypium</taxon>
    </lineage>
</organism>
<dbReference type="EMBL" id="JABFAD010000013">
    <property type="protein sequence ID" value="MBA0816602.1"/>
    <property type="molecule type" value="Genomic_DNA"/>
</dbReference>